<comment type="subunit">
    <text evidence="4 9">Component of the RNA polymerase III (Pol III) complex consisting of 17 subunits.</text>
</comment>
<dbReference type="InParanoid" id="A0A6P8IH03"/>
<sequence length="514" mass="59278">MTTVQRRLASYILREHFGDIVETVGSYLVQKGARSLREIIFDTKLKKEQVQKALCSLVQHKLVVHEEKKKNVLLYSLEIEKILLYLRFPRFVMAAKSLFDDTGKLIIEEIIKHGAIPMSVIVDNVVEQFKCAGLNSTESDVRKVFSNLVEGHYLYRLSQDSQGEEGSDEKMFVLPPETSGKRKRSNDSDQPAKRLKTGDGRSSQDSYEIADQGIRWSINYKRFHQLFLEQEIISAVEKKFDSVAAEIVRTMFKTDELSRDIQAVTTKPITFYEIAKSLPKNCRIENSRISQYLSLMIDDRDKLVRKQDESGGGTYVIDMKNCVTTLCQHTLQSILQERYGSNALRIFRLLLQKDHLEQKQIGELSMIPSKDAKELLYKLFSEKIINMQEVPKTADYAPSRTFYLFSVNLKQLSRMHLERCYQTQGNLMSRRQSETQDNRRLLEKQERMDATIAGLRAQHGEEAAAEAVSELEELITEADKEQLKKLKVTLDKLQQAELQVDETAFILSQYITNY</sequence>
<evidence type="ECO:0000256" key="10">
    <source>
        <dbReference type="SAM" id="Coils"/>
    </source>
</evidence>
<evidence type="ECO:0000256" key="2">
    <source>
        <dbReference type="ARBA" id="ARBA00006835"/>
    </source>
</evidence>
<keyword evidence="8 9" id="KW-0539">Nucleus</keyword>
<dbReference type="Proteomes" id="UP000515163">
    <property type="component" value="Unplaced"/>
</dbReference>
<dbReference type="InterPro" id="IPR055207">
    <property type="entry name" value="POLR3C_WHD"/>
</dbReference>
<dbReference type="Pfam" id="PF08221">
    <property type="entry name" value="HTH_9"/>
    <property type="match status" value="1"/>
</dbReference>
<gene>
    <name evidence="16" type="primary">LOC116301154</name>
</gene>
<dbReference type="FunFam" id="1.10.10.10:FF:000199">
    <property type="entry name" value="DNA-directed RNA polymerase III subunit RPC3"/>
    <property type="match status" value="1"/>
</dbReference>
<dbReference type="InterPro" id="IPR039748">
    <property type="entry name" value="RPC3"/>
</dbReference>
<keyword evidence="7 9" id="KW-0804">Transcription</keyword>
<evidence type="ECO:0000256" key="6">
    <source>
        <dbReference type="ARBA" id="ARBA00022478"/>
    </source>
</evidence>
<dbReference type="KEGG" id="aten:116301154"/>
<dbReference type="Gene3D" id="1.10.10.10">
    <property type="entry name" value="Winged helix-like DNA-binding domain superfamily/Winged helix DNA-binding domain"/>
    <property type="match status" value="4"/>
</dbReference>
<dbReference type="OrthoDB" id="272392at2759"/>
<evidence type="ECO:0000256" key="11">
    <source>
        <dbReference type="SAM" id="MobiDB-lite"/>
    </source>
</evidence>
<dbReference type="PANTHER" id="PTHR12949">
    <property type="entry name" value="RNA POLYMERASE III DNA DIRECTED -RELATED"/>
    <property type="match status" value="1"/>
</dbReference>
<comment type="subcellular location">
    <subcellularLocation>
        <location evidence="1 9">Nucleus</location>
    </subcellularLocation>
</comment>
<evidence type="ECO:0000313" key="15">
    <source>
        <dbReference type="Proteomes" id="UP000515163"/>
    </source>
</evidence>
<organism evidence="15 16">
    <name type="scientific">Actinia tenebrosa</name>
    <name type="common">Australian red waratah sea anemone</name>
    <dbReference type="NCBI Taxonomy" id="6105"/>
    <lineage>
        <taxon>Eukaryota</taxon>
        <taxon>Metazoa</taxon>
        <taxon>Cnidaria</taxon>
        <taxon>Anthozoa</taxon>
        <taxon>Hexacorallia</taxon>
        <taxon>Actiniaria</taxon>
        <taxon>Actiniidae</taxon>
        <taxon>Actinia</taxon>
    </lineage>
</organism>
<dbReference type="InterPro" id="IPR036390">
    <property type="entry name" value="WH_DNA-bd_sf"/>
</dbReference>
<comment type="function">
    <text evidence="9">DNA-dependent RNA polymerase catalyzes the transcription of DNA into RNA using the four ribonucleoside triphosphates as substrates. Specific core component of RNA polymerase III which synthesizes small RNAs, such as 5S rRNA and tRNAs.</text>
</comment>
<evidence type="ECO:0000256" key="7">
    <source>
        <dbReference type="ARBA" id="ARBA00023163"/>
    </source>
</evidence>
<evidence type="ECO:0000256" key="1">
    <source>
        <dbReference type="ARBA" id="ARBA00004123"/>
    </source>
</evidence>
<feature type="domain" description="DNA-directed RNA polymerase III subunit RPC3 winged-helix" evidence="14">
    <location>
        <begin position="331"/>
        <end position="407"/>
    </location>
</feature>
<feature type="domain" description="RNA polymerase III Rpc82 C -terminal" evidence="12">
    <location>
        <begin position="178"/>
        <end position="323"/>
    </location>
</feature>
<feature type="compositionally biased region" description="Basic and acidic residues" evidence="11">
    <location>
        <begin position="185"/>
        <end position="199"/>
    </location>
</feature>
<protein>
    <recommendedName>
        <fullName evidence="5 9">DNA-directed RNA polymerase III subunit RPC3</fullName>
        <shortName evidence="9">RNA polymerase III subunit C3</shortName>
    </recommendedName>
</protein>
<dbReference type="Pfam" id="PF05645">
    <property type="entry name" value="RNA_pol_Rpc82"/>
    <property type="match status" value="1"/>
</dbReference>
<dbReference type="GeneID" id="116301154"/>
<dbReference type="SUPFAM" id="SSF46785">
    <property type="entry name" value="Winged helix' DNA-binding domain"/>
    <property type="match status" value="1"/>
</dbReference>
<evidence type="ECO:0000259" key="12">
    <source>
        <dbReference type="Pfam" id="PF05645"/>
    </source>
</evidence>
<evidence type="ECO:0000256" key="4">
    <source>
        <dbReference type="ARBA" id="ARBA00011206"/>
    </source>
</evidence>
<dbReference type="Pfam" id="PF20912">
    <property type="entry name" value="RPC3_helical"/>
    <property type="match status" value="1"/>
</dbReference>
<keyword evidence="10" id="KW-0175">Coiled coil</keyword>
<evidence type="ECO:0000256" key="3">
    <source>
        <dbReference type="ARBA" id="ARBA00007206"/>
    </source>
</evidence>
<accession>A0A6P8IH03</accession>
<keyword evidence="6 9" id="KW-0240">DNA-directed RNA polymerase</keyword>
<comment type="similarity">
    <text evidence="3 9">Belongs to the eukaryotic RPC3/POLR3C RNA polymerase subunit family.</text>
</comment>
<dbReference type="InterPro" id="IPR036388">
    <property type="entry name" value="WH-like_DNA-bd_sf"/>
</dbReference>
<evidence type="ECO:0000256" key="9">
    <source>
        <dbReference type="RuleBase" id="RU367076"/>
    </source>
</evidence>
<evidence type="ECO:0000313" key="16">
    <source>
        <dbReference type="RefSeq" id="XP_031566026.1"/>
    </source>
</evidence>
<proteinExistence type="inferred from homology"/>
<feature type="coiled-coil region" evidence="10">
    <location>
        <begin position="461"/>
        <end position="496"/>
    </location>
</feature>
<name>A0A6P8IH03_ACTTE</name>
<dbReference type="GO" id="GO:0003697">
    <property type="term" value="F:single-stranded DNA binding"/>
    <property type="evidence" value="ECO:0007669"/>
    <property type="project" value="UniProtKB-UniRule"/>
</dbReference>
<dbReference type="AlphaFoldDB" id="A0A6P8IH03"/>
<dbReference type="GO" id="GO:0005666">
    <property type="term" value="C:RNA polymerase III complex"/>
    <property type="evidence" value="ECO:0007669"/>
    <property type="project" value="UniProtKB-UniRule"/>
</dbReference>
<keyword evidence="15" id="KW-1185">Reference proteome</keyword>
<dbReference type="RefSeq" id="XP_031566026.1">
    <property type="nucleotide sequence ID" value="XM_031710166.1"/>
</dbReference>
<dbReference type="Pfam" id="PF22536">
    <property type="entry name" value="WHD_POLR3C"/>
    <property type="match status" value="1"/>
</dbReference>
<dbReference type="InterPro" id="IPR008806">
    <property type="entry name" value="RNA_pol_III_Rpc82_C"/>
</dbReference>
<evidence type="ECO:0000259" key="14">
    <source>
        <dbReference type="Pfam" id="PF22536"/>
    </source>
</evidence>
<evidence type="ECO:0000256" key="8">
    <source>
        <dbReference type="ARBA" id="ARBA00023242"/>
    </source>
</evidence>
<dbReference type="Gene3D" id="6.10.140.1450">
    <property type="match status" value="1"/>
</dbReference>
<dbReference type="GO" id="GO:0006351">
    <property type="term" value="P:DNA-templated transcription"/>
    <property type="evidence" value="ECO:0007669"/>
    <property type="project" value="InterPro"/>
</dbReference>
<reference evidence="16" key="1">
    <citation type="submission" date="2025-08" db="UniProtKB">
        <authorList>
            <consortium name="RefSeq"/>
        </authorList>
    </citation>
    <scope>IDENTIFICATION</scope>
    <source>
        <tissue evidence="16">Tentacle</tissue>
    </source>
</reference>
<comment type="similarity">
    <text evidence="2">Belongs to the RNA polymerase beta chain family.</text>
</comment>
<dbReference type="FunCoup" id="A0A6P8IH03">
    <property type="interactions" value="3064"/>
</dbReference>
<evidence type="ECO:0000259" key="13">
    <source>
        <dbReference type="Pfam" id="PF08221"/>
    </source>
</evidence>
<evidence type="ECO:0000256" key="5">
    <source>
        <dbReference type="ARBA" id="ARBA00016689"/>
    </source>
</evidence>
<dbReference type="PANTHER" id="PTHR12949:SF0">
    <property type="entry name" value="DNA-DIRECTED RNA POLYMERASE III SUBUNIT RPC3"/>
    <property type="match status" value="1"/>
</dbReference>
<dbReference type="InterPro" id="IPR013197">
    <property type="entry name" value="RNA_pol_III_RPC82-rel_HTH"/>
</dbReference>
<feature type="region of interest" description="Disordered" evidence="11">
    <location>
        <begin position="160"/>
        <end position="206"/>
    </location>
</feature>
<feature type="domain" description="RNA polymerase III subunit RPC82-related helix-turn-helix" evidence="13">
    <location>
        <begin position="8"/>
        <end position="63"/>
    </location>
</feature>